<accession>A0A3P9KGA8</accession>
<reference evidence="1" key="3">
    <citation type="submission" date="2025-08" db="UniProtKB">
        <authorList>
            <consortium name="Ensembl"/>
        </authorList>
    </citation>
    <scope>IDENTIFICATION</scope>
    <source>
        <strain evidence="1">HNI</strain>
    </source>
</reference>
<evidence type="ECO:0000313" key="1">
    <source>
        <dbReference type="Ensembl" id="ENSORLP00020007582.1"/>
    </source>
</evidence>
<reference evidence="1 2" key="2">
    <citation type="submission" date="2017-04" db="EMBL/GenBank/DDBJ databases">
        <title>CpG methylation of centromeres and impact of large insertions on vertebrate speciation.</title>
        <authorList>
            <person name="Ichikawa K."/>
            <person name="Yoshimura J."/>
            <person name="Morishita S."/>
        </authorList>
    </citation>
    <scope>NUCLEOTIDE SEQUENCE</scope>
    <source>
        <strain evidence="1 2">HNI</strain>
    </source>
</reference>
<reference key="1">
    <citation type="journal article" date="2007" name="Nature">
        <title>The medaka draft genome and insights into vertebrate genome evolution.</title>
        <authorList>
            <person name="Kasahara M."/>
            <person name="Naruse K."/>
            <person name="Sasaki S."/>
            <person name="Nakatani Y."/>
            <person name="Qu W."/>
            <person name="Ahsan B."/>
            <person name="Yamada T."/>
            <person name="Nagayasu Y."/>
            <person name="Doi K."/>
            <person name="Kasai Y."/>
            <person name="Jindo T."/>
            <person name="Kobayashi D."/>
            <person name="Shimada A."/>
            <person name="Toyoda A."/>
            <person name="Kuroki Y."/>
            <person name="Fujiyama A."/>
            <person name="Sasaki T."/>
            <person name="Shimizu A."/>
            <person name="Asakawa S."/>
            <person name="Shimizu N."/>
            <person name="Hashimoto S."/>
            <person name="Yang J."/>
            <person name="Lee Y."/>
            <person name="Matsushima K."/>
            <person name="Sugano S."/>
            <person name="Sakaizumi M."/>
            <person name="Narita T."/>
            <person name="Ohishi K."/>
            <person name="Haga S."/>
            <person name="Ohta F."/>
            <person name="Nomoto H."/>
            <person name="Nogata K."/>
            <person name="Morishita T."/>
            <person name="Endo T."/>
            <person name="Shin-I T."/>
            <person name="Takeda H."/>
            <person name="Morishita S."/>
            <person name="Kohara Y."/>
        </authorList>
    </citation>
    <scope>NUCLEOTIDE SEQUENCE [LARGE SCALE GENOMIC DNA]</scope>
    <source>
        <strain>Hd-rR</strain>
    </source>
</reference>
<evidence type="ECO:0000313" key="2">
    <source>
        <dbReference type="Proteomes" id="UP000265180"/>
    </source>
</evidence>
<proteinExistence type="predicted"/>
<dbReference type="AlphaFoldDB" id="A0A3P9KGA8"/>
<organism evidence="1 2">
    <name type="scientific">Oryzias latipes</name>
    <name type="common">Japanese rice fish</name>
    <name type="synonym">Japanese killifish</name>
    <dbReference type="NCBI Taxonomy" id="8090"/>
    <lineage>
        <taxon>Eukaryota</taxon>
        <taxon>Metazoa</taxon>
        <taxon>Chordata</taxon>
        <taxon>Craniata</taxon>
        <taxon>Vertebrata</taxon>
        <taxon>Euteleostomi</taxon>
        <taxon>Actinopterygii</taxon>
        <taxon>Neopterygii</taxon>
        <taxon>Teleostei</taxon>
        <taxon>Neoteleostei</taxon>
        <taxon>Acanthomorphata</taxon>
        <taxon>Ovalentaria</taxon>
        <taxon>Atherinomorphae</taxon>
        <taxon>Beloniformes</taxon>
        <taxon>Adrianichthyidae</taxon>
        <taxon>Oryziinae</taxon>
        <taxon>Oryzias</taxon>
    </lineage>
</organism>
<sequence length="113" mass="13166">QTVISRLESRLRNADRVCDGPRSGALPVMDPNHYQNLRTSALRHGLANITQLVSKQTIHNRPHCFDLNARRPLQETPLTTRHRRERSQWTQDHLTGTMWQWSTILLHIPLSPF</sequence>
<dbReference type="Proteomes" id="UP000265180">
    <property type="component" value="Chromosome 20"/>
</dbReference>
<protein>
    <recommendedName>
        <fullName evidence="3">Transposase Tc1-like domain-containing protein</fullName>
    </recommendedName>
</protein>
<name>A0A3P9KGA8_ORYLA</name>
<dbReference type="Ensembl" id="ENSORLT00020002661.1">
    <property type="protein sequence ID" value="ENSORLP00020007582.1"/>
    <property type="gene ID" value="ENSORLG00020008443.1"/>
</dbReference>
<evidence type="ECO:0008006" key="3">
    <source>
        <dbReference type="Google" id="ProtNLM"/>
    </source>
</evidence>
<reference evidence="1" key="4">
    <citation type="submission" date="2025-09" db="UniProtKB">
        <authorList>
            <consortium name="Ensembl"/>
        </authorList>
    </citation>
    <scope>IDENTIFICATION</scope>
    <source>
        <strain evidence="1">HNI</strain>
    </source>
</reference>